<evidence type="ECO:0000313" key="2">
    <source>
        <dbReference type="Proteomes" id="UP000249789"/>
    </source>
</evidence>
<proteinExistence type="predicted"/>
<organism evidence="1 2">
    <name type="scientific">Aspergillus fijiensis CBS 313.89</name>
    <dbReference type="NCBI Taxonomy" id="1448319"/>
    <lineage>
        <taxon>Eukaryota</taxon>
        <taxon>Fungi</taxon>
        <taxon>Dikarya</taxon>
        <taxon>Ascomycota</taxon>
        <taxon>Pezizomycotina</taxon>
        <taxon>Eurotiomycetes</taxon>
        <taxon>Eurotiomycetidae</taxon>
        <taxon>Eurotiales</taxon>
        <taxon>Aspergillaceae</taxon>
        <taxon>Aspergillus</taxon>
    </lineage>
</organism>
<reference evidence="1 2" key="1">
    <citation type="submission" date="2018-02" db="EMBL/GenBank/DDBJ databases">
        <title>The genomes of Aspergillus section Nigri reveals drivers in fungal speciation.</title>
        <authorList>
            <consortium name="DOE Joint Genome Institute"/>
            <person name="Vesth T.C."/>
            <person name="Nybo J."/>
            <person name="Theobald S."/>
            <person name="Brandl J."/>
            <person name="Frisvad J.C."/>
            <person name="Nielsen K.F."/>
            <person name="Lyhne E.K."/>
            <person name="Kogle M.E."/>
            <person name="Kuo A."/>
            <person name="Riley R."/>
            <person name="Clum A."/>
            <person name="Nolan M."/>
            <person name="Lipzen A."/>
            <person name="Salamov A."/>
            <person name="Henrissat B."/>
            <person name="Wiebenga A."/>
            <person name="De vries R.P."/>
            <person name="Grigoriev I.V."/>
            <person name="Mortensen U.H."/>
            <person name="Andersen M.R."/>
            <person name="Baker S.E."/>
        </authorList>
    </citation>
    <scope>NUCLEOTIDE SEQUENCE [LARGE SCALE GENOMIC DNA]</scope>
    <source>
        <strain evidence="1 2">CBS 313.89</strain>
    </source>
</reference>
<dbReference type="GeneID" id="63863536"/>
<sequence>MKYIGMCSSRTPGMSTPTPIHDAAVLCLTALAEFWGLGVLAPANALGDDASRDAFYLAEDGPNTVEILEEVVEECQALETILEERKTVRDEVGDLPPAMALDLLCKLVDLAQECRDKGRAYASERQVDTETAFDNTAKDAWAQLSGRYRWWGHGPPRVLLGSDFRALQAQVEQARTSRGTTLGNKENEILPPWLPEEHSIAWMQILQKAMRDLAGEVLPLIRGMAAAVRRTWFREADAHFFPRRHRQFDYQCMAYVLSRRQDYVIEKEQQPPQRPISQSLQARNELLQDVLVQRHLIVSNLVRRNRILYAQEERGHAVYSAEQMRAFRERAFMEPGEAWPAPPAAGYLRGFYEDRPDELCVEQISTHGLTCPGCLEVQRPEVARSFEAWNAHIAEDLCPYICLEPTCRDPVFSSPSADGCAWKEHMLNEHCSKLSACPFCSWPPNPEEVDPEHLLAHIAIELQFFALLALPWATRDLQKKNAFKQWYDLRYPSKAVDSPYYPVELLQLQYFYEDCSDGVYEELSSEAETEYRSNFV</sequence>
<evidence type="ECO:0000313" key="1">
    <source>
        <dbReference type="EMBL" id="RAK82055.1"/>
    </source>
</evidence>
<dbReference type="OrthoDB" id="6133115at2759"/>
<dbReference type="VEuPathDB" id="FungiDB:BO72DRAFT_454848"/>
<name>A0A8G1RYR3_9EURO</name>
<keyword evidence="2" id="KW-1185">Reference proteome</keyword>
<dbReference type="Proteomes" id="UP000249789">
    <property type="component" value="Unassembled WGS sequence"/>
</dbReference>
<protein>
    <submittedName>
        <fullName evidence="1">Uncharacterized protein</fullName>
    </submittedName>
</protein>
<dbReference type="AlphaFoldDB" id="A0A8G1RYR3"/>
<accession>A0A8G1RYR3</accession>
<gene>
    <name evidence="1" type="ORF">BO72DRAFT_454848</name>
</gene>
<dbReference type="RefSeq" id="XP_040806065.1">
    <property type="nucleotide sequence ID" value="XM_040946203.1"/>
</dbReference>
<dbReference type="EMBL" id="KZ824623">
    <property type="protein sequence ID" value="RAK82055.1"/>
    <property type="molecule type" value="Genomic_DNA"/>
</dbReference>